<sequence>MSETAPQVYTDSADIERLKRLQLALDGESVVEVTFHDGRVVSGTIPERPTLQTFFDPDGREGTNGVFRLDHGQEDIAVRLFWLGDVTGVRRIDSR</sequence>
<evidence type="ECO:0000313" key="1">
    <source>
        <dbReference type="EMBL" id="NYZ63250.1"/>
    </source>
</evidence>
<dbReference type="InterPro" id="IPR021649">
    <property type="entry name" value="DUF3247"/>
</dbReference>
<dbReference type="Pfam" id="PF11607">
    <property type="entry name" value="DUF3247"/>
    <property type="match status" value="1"/>
</dbReference>
<organism evidence="1 2">
    <name type="scientific">Luteimonas deserti</name>
    <dbReference type="NCBI Taxonomy" id="2752306"/>
    <lineage>
        <taxon>Bacteria</taxon>
        <taxon>Pseudomonadati</taxon>
        <taxon>Pseudomonadota</taxon>
        <taxon>Gammaproteobacteria</taxon>
        <taxon>Lysobacterales</taxon>
        <taxon>Lysobacteraceae</taxon>
        <taxon>Luteimonas</taxon>
    </lineage>
</organism>
<gene>
    <name evidence="1" type="ORF">H0E82_10805</name>
</gene>
<accession>A0A7Z0QUG3</accession>
<dbReference type="EMBL" id="JACCJZ010000017">
    <property type="protein sequence ID" value="NYZ63250.1"/>
    <property type="molecule type" value="Genomic_DNA"/>
</dbReference>
<name>A0A7Z0QUG3_9GAMM</name>
<reference evidence="1 2" key="1">
    <citation type="submission" date="2020-07" db="EMBL/GenBank/DDBJ databases">
        <title>isolation of Luteimonas sp. SJ-16.</title>
        <authorList>
            <person name="Huang X.-X."/>
            <person name="Xu L."/>
            <person name="Sun J.-Q."/>
        </authorList>
    </citation>
    <scope>NUCLEOTIDE SEQUENCE [LARGE SCALE GENOMIC DNA]</scope>
    <source>
        <strain evidence="1 2">SJ-16</strain>
    </source>
</reference>
<dbReference type="Proteomes" id="UP000589896">
    <property type="component" value="Unassembled WGS sequence"/>
</dbReference>
<protein>
    <submittedName>
        <fullName evidence="1">DUF3247 family protein</fullName>
    </submittedName>
</protein>
<dbReference type="Gene3D" id="2.30.30.720">
    <property type="entry name" value="Protein of unknown function (DUF3247)"/>
    <property type="match status" value="1"/>
</dbReference>
<keyword evidence="2" id="KW-1185">Reference proteome</keyword>
<proteinExistence type="predicted"/>
<evidence type="ECO:0000313" key="2">
    <source>
        <dbReference type="Proteomes" id="UP000589896"/>
    </source>
</evidence>
<dbReference type="RefSeq" id="WP_180545454.1">
    <property type="nucleotide sequence ID" value="NZ_JACCJZ010000017.1"/>
</dbReference>
<comment type="caution">
    <text evidence="1">The sequence shown here is derived from an EMBL/GenBank/DDBJ whole genome shotgun (WGS) entry which is preliminary data.</text>
</comment>
<dbReference type="AlphaFoldDB" id="A0A7Z0QUG3"/>